<reference evidence="7" key="1">
    <citation type="submission" date="2022-11" db="UniProtKB">
        <authorList>
            <consortium name="WormBaseParasite"/>
        </authorList>
    </citation>
    <scope>IDENTIFICATION</scope>
</reference>
<dbReference type="GO" id="GO:0005200">
    <property type="term" value="F:structural constituent of cytoskeleton"/>
    <property type="evidence" value="ECO:0007669"/>
    <property type="project" value="TreeGrafter"/>
</dbReference>
<feature type="coiled-coil region" evidence="4">
    <location>
        <begin position="230"/>
        <end position="264"/>
    </location>
</feature>
<evidence type="ECO:0000256" key="2">
    <source>
        <dbReference type="ARBA" id="ARBA00023054"/>
    </source>
</evidence>
<keyword evidence="2 4" id="KW-0175">Coiled coil</keyword>
<protein>
    <submittedName>
        <fullName evidence="7">LTD domain-containing protein</fullName>
    </submittedName>
</protein>
<dbReference type="GO" id="GO:0005652">
    <property type="term" value="C:nuclear lamina"/>
    <property type="evidence" value="ECO:0007669"/>
    <property type="project" value="TreeGrafter"/>
</dbReference>
<dbReference type="Proteomes" id="UP000887540">
    <property type="component" value="Unplaced"/>
</dbReference>
<evidence type="ECO:0000259" key="5">
    <source>
        <dbReference type="PROSITE" id="PS51841"/>
    </source>
</evidence>
<evidence type="ECO:0000256" key="4">
    <source>
        <dbReference type="SAM" id="Coils"/>
    </source>
</evidence>
<dbReference type="GO" id="GO:0051664">
    <property type="term" value="P:nuclear pore localization"/>
    <property type="evidence" value="ECO:0007669"/>
    <property type="project" value="TreeGrafter"/>
</dbReference>
<dbReference type="GO" id="GO:0031507">
    <property type="term" value="P:heterochromatin formation"/>
    <property type="evidence" value="ECO:0007669"/>
    <property type="project" value="TreeGrafter"/>
</dbReference>
<dbReference type="AlphaFoldDB" id="A0A914E3U4"/>
<dbReference type="SUPFAM" id="SSF74853">
    <property type="entry name" value="Lamin A/C globular tail domain"/>
    <property type="match status" value="1"/>
</dbReference>
<feature type="domain" description="LTD" evidence="5">
    <location>
        <begin position="331"/>
        <end position="457"/>
    </location>
</feature>
<evidence type="ECO:0000256" key="3">
    <source>
        <dbReference type="ARBA" id="ARBA00023242"/>
    </source>
</evidence>
<dbReference type="WBParaSite" id="ACRNAN_scaffold523.g21575.t1">
    <property type="protein sequence ID" value="ACRNAN_scaffold523.g21575.t1"/>
    <property type="gene ID" value="ACRNAN_scaffold523.g21575"/>
</dbReference>
<dbReference type="Gene3D" id="2.60.40.1260">
    <property type="entry name" value="Lamin Tail domain"/>
    <property type="match status" value="1"/>
</dbReference>
<name>A0A914E3U4_9BILA</name>
<proteinExistence type="predicted"/>
<evidence type="ECO:0000313" key="6">
    <source>
        <dbReference type="Proteomes" id="UP000887540"/>
    </source>
</evidence>
<dbReference type="Gene3D" id="1.20.5.170">
    <property type="match status" value="1"/>
</dbReference>
<dbReference type="InterPro" id="IPR001322">
    <property type="entry name" value="Lamin_tail_dom"/>
</dbReference>
<evidence type="ECO:0000256" key="1">
    <source>
        <dbReference type="ARBA" id="ARBA00004123"/>
    </source>
</evidence>
<dbReference type="GO" id="GO:0006998">
    <property type="term" value="P:nuclear envelope organization"/>
    <property type="evidence" value="ECO:0007669"/>
    <property type="project" value="TreeGrafter"/>
</dbReference>
<dbReference type="GO" id="GO:0090435">
    <property type="term" value="P:protein localization to nuclear envelope"/>
    <property type="evidence" value="ECO:0007669"/>
    <property type="project" value="TreeGrafter"/>
</dbReference>
<keyword evidence="6" id="KW-1185">Reference proteome</keyword>
<sequence length="457" mass="52732">MVNEQSTYSTYTTMTESSLYSTSQLTRKGEKTTIDANEQSTYSTYTTMTESSLYSTSQLTRKGEKTTIDATNERLSKVIEKVLSLKLDDQPLPAITIDKSLFEFGYAENLEIQHRSKIDALFYKITQLQRGIAEKESQYNEIQTNLDFESKRHEKLMAAYRRMEYTRIIEKLVITQVATEYDRKLVEDLHTLRAEFEDLIQKRKTSFVLTNVEFDITHFVASVYKFEEMKAKYDKEIHALEDTISNLKAQISNKRNEVLQLKTVDIETREAEIIANGKIEVIRRELAEEIKKYVALMDLKLYFDSELSIYQKLIASEELRLIIRKVVDKHTGRSFTTKAHSDIETVFDEINMHGDYIQLTNKGAIKNHLGNWIIIAEDKSIAHGKKCQYKFEPDLDLMPGQSVKIYSPNAGGTHNPPNSYVMHGDSWPSGDKISVQLLDNNNKKIAHLTAFYEEDSE</sequence>
<dbReference type="InterPro" id="IPR036415">
    <property type="entry name" value="Lamin_tail_dom_sf"/>
</dbReference>
<organism evidence="6 7">
    <name type="scientific">Acrobeloides nanus</name>
    <dbReference type="NCBI Taxonomy" id="290746"/>
    <lineage>
        <taxon>Eukaryota</taxon>
        <taxon>Metazoa</taxon>
        <taxon>Ecdysozoa</taxon>
        <taxon>Nematoda</taxon>
        <taxon>Chromadorea</taxon>
        <taxon>Rhabditida</taxon>
        <taxon>Tylenchina</taxon>
        <taxon>Cephalobomorpha</taxon>
        <taxon>Cephaloboidea</taxon>
        <taxon>Cephalobidae</taxon>
        <taxon>Acrobeloides</taxon>
    </lineage>
</organism>
<comment type="subcellular location">
    <subcellularLocation>
        <location evidence="1">Nucleus</location>
    </subcellularLocation>
</comment>
<keyword evidence="3" id="KW-0539">Nucleus</keyword>
<dbReference type="PANTHER" id="PTHR45721:SF11">
    <property type="entry name" value="LAMIN DM0-RELATED"/>
    <property type="match status" value="1"/>
</dbReference>
<evidence type="ECO:0000313" key="7">
    <source>
        <dbReference type="WBParaSite" id="ACRNAN_scaffold523.g21575.t1"/>
    </source>
</evidence>
<feature type="coiled-coil region" evidence="4">
    <location>
        <begin position="125"/>
        <end position="152"/>
    </location>
</feature>
<dbReference type="GO" id="GO:0007097">
    <property type="term" value="P:nuclear migration"/>
    <property type="evidence" value="ECO:0007669"/>
    <property type="project" value="TreeGrafter"/>
</dbReference>
<dbReference type="PROSITE" id="PS51841">
    <property type="entry name" value="LTD"/>
    <property type="match status" value="1"/>
</dbReference>
<dbReference type="SUPFAM" id="SSF64593">
    <property type="entry name" value="Intermediate filament protein, coiled coil region"/>
    <property type="match status" value="1"/>
</dbReference>
<dbReference type="PANTHER" id="PTHR45721">
    <property type="entry name" value="LAMIN DM0-RELATED"/>
    <property type="match status" value="1"/>
</dbReference>
<accession>A0A914E3U4</accession>